<organism evidence="2 3">
    <name type="scientific">Polyplosphaeria fusca</name>
    <dbReference type="NCBI Taxonomy" id="682080"/>
    <lineage>
        <taxon>Eukaryota</taxon>
        <taxon>Fungi</taxon>
        <taxon>Dikarya</taxon>
        <taxon>Ascomycota</taxon>
        <taxon>Pezizomycotina</taxon>
        <taxon>Dothideomycetes</taxon>
        <taxon>Pleosporomycetidae</taxon>
        <taxon>Pleosporales</taxon>
        <taxon>Tetraplosphaeriaceae</taxon>
        <taxon>Polyplosphaeria</taxon>
    </lineage>
</organism>
<name>A0A9P4UYG3_9PLEO</name>
<accession>A0A9P4UYG3</accession>
<evidence type="ECO:0000313" key="2">
    <source>
        <dbReference type="EMBL" id="KAF2729195.1"/>
    </source>
</evidence>
<protein>
    <recommendedName>
        <fullName evidence="1">F-box domain-containing protein</fullName>
    </recommendedName>
</protein>
<dbReference type="InterPro" id="IPR036047">
    <property type="entry name" value="F-box-like_dom_sf"/>
</dbReference>
<dbReference type="AlphaFoldDB" id="A0A9P4UYG3"/>
<dbReference type="SUPFAM" id="SSF81383">
    <property type="entry name" value="F-box domain"/>
    <property type="match status" value="1"/>
</dbReference>
<dbReference type="Proteomes" id="UP000799444">
    <property type="component" value="Unassembled WGS sequence"/>
</dbReference>
<dbReference type="EMBL" id="ML996253">
    <property type="protein sequence ID" value="KAF2729195.1"/>
    <property type="molecule type" value="Genomic_DNA"/>
</dbReference>
<evidence type="ECO:0000259" key="1">
    <source>
        <dbReference type="PROSITE" id="PS50181"/>
    </source>
</evidence>
<feature type="domain" description="F-box" evidence="1">
    <location>
        <begin position="61"/>
        <end position="117"/>
    </location>
</feature>
<keyword evidence="3" id="KW-1185">Reference proteome</keyword>
<gene>
    <name evidence="2" type="ORF">EJ04DRAFT_580820</name>
</gene>
<reference evidence="2" key="1">
    <citation type="journal article" date="2020" name="Stud. Mycol.">
        <title>101 Dothideomycetes genomes: a test case for predicting lifestyles and emergence of pathogens.</title>
        <authorList>
            <person name="Haridas S."/>
            <person name="Albert R."/>
            <person name="Binder M."/>
            <person name="Bloem J."/>
            <person name="Labutti K."/>
            <person name="Salamov A."/>
            <person name="Andreopoulos B."/>
            <person name="Baker S."/>
            <person name="Barry K."/>
            <person name="Bills G."/>
            <person name="Bluhm B."/>
            <person name="Cannon C."/>
            <person name="Castanera R."/>
            <person name="Culley D."/>
            <person name="Daum C."/>
            <person name="Ezra D."/>
            <person name="Gonzalez J."/>
            <person name="Henrissat B."/>
            <person name="Kuo A."/>
            <person name="Liang C."/>
            <person name="Lipzen A."/>
            <person name="Lutzoni F."/>
            <person name="Magnuson J."/>
            <person name="Mondo S."/>
            <person name="Nolan M."/>
            <person name="Ohm R."/>
            <person name="Pangilinan J."/>
            <person name="Park H.-J."/>
            <person name="Ramirez L."/>
            <person name="Alfaro M."/>
            <person name="Sun H."/>
            <person name="Tritt A."/>
            <person name="Yoshinaga Y."/>
            <person name="Zwiers L.-H."/>
            <person name="Turgeon B."/>
            <person name="Goodwin S."/>
            <person name="Spatafora J."/>
            <person name="Crous P."/>
            <person name="Grigoriev I."/>
        </authorList>
    </citation>
    <scope>NUCLEOTIDE SEQUENCE</scope>
    <source>
        <strain evidence="2">CBS 125425</strain>
    </source>
</reference>
<dbReference type="OrthoDB" id="3800269at2759"/>
<dbReference type="PROSITE" id="PS50181">
    <property type="entry name" value="FBOX"/>
    <property type="match status" value="1"/>
</dbReference>
<evidence type="ECO:0000313" key="3">
    <source>
        <dbReference type="Proteomes" id="UP000799444"/>
    </source>
</evidence>
<comment type="caution">
    <text evidence="2">The sequence shown here is derived from an EMBL/GenBank/DDBJ whole genome shotgun (WGS) entry which is preliminary data.</text>
</comment>
<sequence>MLTTTTTVASPQPKRNPISMPPFLWSISTPHYSNPHPSPPTPPALSLSASLIQARTHNTLSPLLSSLPTEILLIITANADPPTIMALRGTCSRLATLFPSPTSQLSALSRTETWRKEYSRRRRWFQLACLRYQERRGQLDAGQLVCTPCIATHDVTCFSAGMQGVEPGGTRKCLGWARRLRLCEHKSVGLEALRFFNPDVWCGQEHGGVKSRYSQLLTPFTIFQRPDPIRFEYLKKNVQAGGRGVRTGIVGRQVDGEGRPLAIEETEMEVGGWGADVSENILEEIGRLEGAERWREELRTMWREVERAGSRGLQERKIVLRAEVVLLKVDREAKIACEQILEALRGVRDGTDGNGLVMCPHLTLSMIDALVRKLPYVDCARVGMHTEITKPCTEPETLGAWFGNLLFGYGQPHHCGQKYRCPIPRCDTSFYFYRARYVQFAQGGMDELVLCIVRQLGTCRDPFDEGWLAQLEQLE</sequence>
<dbReference type="InterPro" id="IPR001810">
    <property type="entry name" value="F-box_dom"/>
</dbReference>
<proteinExistence type="predicted"/>